<feature type="transmembrane region" description="Helical" evidence="1">
    <location>
        <begin position="16"/>
        <end position="35"/>
    </location>
</feature>
<sequence>MYYYEFKKIMHNKTSYFILMLGFALIFIWSLIFVGRNYDTSLNGFYRDINGTLTEEKQETLEDEYKKAYSEVFTETDEGMVFQNESMELSGKYCDNRFEDFCALTEMDALINLIKKRESYLKSNQIKKAEIGEEAYHKYFDDEEEHVICNRNLIPILIDNQFPILIGISIMIILCAGCLILEEKNHTSLILATTKYGYRNNIACKMRIVFLLSIMIQIILNFEYYLICMIRFPISKWELIAPLFYAKGFELCPGNYTVVKYIIFELLAGIITTFFFSMFTIALSCLLKRKNLSIVISEICFAISIAINIIYDYLYHGAYTTDSEYIISTYAFGKFYEIWRLINPFAFVQLKYYFEQPRFLITNTFVIDKYLIPLLIVCLFIILFDLFTKKKYQFARRVLTGYE</sequence>
<keyword evidence="1" id="KW-0472">Membrane</keyword>
<feature type="transmembrane region" description="Helical" evidence="1">
    <location>
        <begin position="261"/>
        <end position="287"/>
    </location>
</feature>
<reference evidence="2 3" key="1">
    <citation type="submission" date="2017-10" db="EMBL/GenBank/DDBJ databases">
        <title>Resolving the taxonomy of Roseburia spp., Eubacterium rectale and Agathobacter spp. through phylogenomic analysis.</title>
        <authorList>
            <person name="Sheridan P.O."/>
            <person name="Walker A.W."/>
            <person name="Duncan S.H."/>
            <person name="Scott K.P."/>
            <person name="Toole P.W.O."/>
            <person name="Luis P."/>
            <person name="Flint H.J."/>
        </authorList>
    </citation>
    <scope>NUCLEOTIDE SEQUENCE [LARGE SCALE GENOMIC DNA]</scope>
    <source>
        <strain evidence="2 3">JK623</strain>
    </source>
</reference>
<name>A0A2G3E5J3_9FIRM</name>
<feature type="transmembrane region" description="Helical" evidence="1">
    <location>
        <begin position="162"/>
        <end position="181"/>
    </location>
</feature>
<reference evidence="2 3" key="2">
    <citation type="submission" date="2017-10" db="EMBL/GenBank/DDBJ databases">
        <authorList>
            <person name="Banno H."/>
            <person name="Chua N.-H."/>
        </authorList>
    </citation>
    <scope>NUCLEOTIDE SEQUENCE [LARGE SCALE GENOMIC DNA]</scope>
    <source>
        <strain evidence="2 3">JK623</strain>
    </source>
</reference>
<organism evidence="2 3">
    <name type="scientific">Agathobacter ruminis</name>
    <dbReference type="NCBI Taxonomy" id="1712665"/>
    <lineage>
        <taxon>Bacteria</taxon>
        <taxon>Bacillati</taxon>
        <taxon>Bacillota</taxon>
        <taxon>Clostridia</taxon>
        <taxon>Lachnospirales</taxon>
        <taxon>Lachnospiraceae</taxon>
        <taxon>Agathobacter</taxon>
    </lineage>
</organism>
<dbReference type="Proteomes" id="UP000224563">
    <property type="component" value="Unassembled WGS sequence"/>
</dbReference>
<proteinExistence type="predicted"/>
<evidence type="ECO:0000313" key="3">
    <source>
        <dbReference type="Proteomes" id="UP000224563"/>
    </source>
</evidence>
<feature type="transmembrane region" description="Helical" evidence="1">
    <location>
        <begin position="294"/>
        <end position="314"/>
    </location>
</feature>
<evidence type="ECO:0000256" key="1">
    <source>
        <dbReference type="SAM" id="Phobius"/>
    </source>
</evidence>
<feature type="transmembrane region" description="Helical" evidence="1">
    <location>
        <begin position="370"/>
        <end position="387"/>
    </location>
</feature>
<dbReference type="EMBL" id="PDYG01000006">
    <property type="protein sequence ID" value="PHU38514.1"/>
    <property type="molecule type" value="Genomic_DNA"/>
</dbReference>
<keyword evidence="3" id="KW-1185">Reference proteome</keyword>
<keyword evidence="1" id="KW-0812">Transmembrane</keyword>
<accession>A0A2G3E5J3</accession>
<protein>
    <submittedName>
        <fullName evidence="2">Uncharacterized protein</fullName>
    </submittedName>
</protein>
<gene>
    <name evidence="2" type="ORF">CSX02_01985</name>
</gene>
<keyword evidence="1" id="KW-1133">Transmembrane helix</keyword>
<evidence type="ECO:0000313" key="2">
    <source>
        <dbReference type="EMBL" id="PHU38514.1"/>
    </source>
</evidence>
<feature type="transmembrane region" description="Helical" evidence="1">
    <location>
        <begin position="208"/>
        <end position="227"/>
    </location>
</feature>
<dbReference type="RefSeq" id="WP_099385438.1">
    <property type="nucleotide sequence ID" value="NZ_JANSWH010000099.1"/>
</dbReference>
<comment type="caution">
    <text evidence="2">The sequence shown here is derived from an EMBL/GenBank/DDBJ whole genome shotgun (WGS) entry which is preliminary data.</text>
</comment>
<dbReference type="AlphaFoldDB" id="A0A2G3E5J3"/>